<keyword evidence="3" id="KW-0732">Signal</keyword>
<comment type="caution">
    <text evidence="4">The sequence shown here is derived from an EMBL/GenBank/DDBJ whole genome shotgun (WGS) entry which is preliminary data.</text>
</comment>
<dbReference type="OrthoDB" id="3940665at2759"/>
<feature type="compositionally biased region" description="Low complexity" evidence="1">
    <location>
        <begin position="187"/>
        <end position="200"/>
    </location>
</feature>
<evidence type="ECO:0000256" key="1">
    <source>
        <dbReference type="SAM" id="MobiDB-lite"/>
    </source>
</evidence>
<feature type="non-terminal residue" evidence="4">
    <location>
        <position position="264"/>
    </location>
</feature>
<accession>A0A9P8KAN0</accession>
<feature type="transmembrane region" description="Helical" evidence="2">
    <location>
        <begin position="122"/>
        <end position="146"/>
    </location>
</feature>
<dbReference type="AlphaFoldDB" id="A0A9P8KAN0"/>
<proteinExistence type="predicted"/>
<feature type="signal peptide" evidence="3">
    <location>
        <begin position="1"/>
        <end position="23"/>
    </location>
</feature>
<sequence>MILTLYFAVLLGTLLQIVASSLAQFSSNHSLRRDDIDPDWPYSLHTVSLMLAPYANVEAFMKEWRSRAPPTHRGFGNQSSAAITSNNQSSALLAINRNPQESYTMTLLDDSDYGGATNAGKVYGIVFGTLGGIILLSGIIGTWLLIHYTRKTQRQASEETAGDVTARDVTGEHVDEAHISPDSTYGSLSASSSPPASLSPNAPVQQPETQVRRANSPGAIDGPTSTPSSPPPSGAVVENWVESVILPRQPGGILAVRSPSTKLR</sequence>
<feature type="compositionally biased region" description="Polar residues" evidence="1">
    <location>
        <begin position="202"/>
        <end position="213"/>
    </location>
</feature>
<feature type="chain" id="PRO_5040460674" evidence="3">
    <location>
        <begin position="24"/>
        <end position="264"/>
    </location>
</feature>
<keyword evidence="2" id="KW-0472">Membrane</keyword>
<gene>
    <name evidence="4" type="ORF">KCV03_g2587</name>
</gene>
<dbReference type="Proteomes" id="UP000767238">
    <property type="component" value="Unassembled WGS sequence"/>
</dbReference>
<evidence type="ECO:0000256" key="2">
    <source>
        <dbReference type="SAM" id="Phobius"/>
    </source>
</evidence>
<keyword evidence="2" id="KW-0812">Transmembrane</keyword>
<protein>
    <submittedName>
        <fullName evidence="4">Uncharacterized protein</fullName>
    </submittedName>
</protein>
<evidence type="ECO:0000313" key="4">
    <source>
        <dbReference type="EMBL" id="KAH0226482.1"/>
    </source>
</evidence>
<evidence type="ECO:0000313" key="5">
    <source>
        <dbReference type="Proteomes" id="UP000767238"/>
    </source>
</evidence>
<organism evidence="4 5">
    <name type="scientific">Aureobasidium melanogenum</name>
    <name type="common">Aureobasidium pullulans var. melanogenum</name>
    <dbReference type="NCBI Taxonomy" id="46634"/>
    <lineage>
        <taxon>Eukaryota</taxon>
        <taxon>Fungi</taxon>
        <taxon>Dikarya</taxon>
        <taxon>Ascomycota</taxon>
        <taxon>Pezizomycotina</taxon>
        <taxon>Dothideomycetes</taxon>
        <taxon>Dothideomycetidae</taxon>
        <taxon>Dothideales</taxon>
        <taxon>Saccotheciaceae</taxon>
        <taxon>Aureobasidium</taxon>
    </lineage>
</organism>
<feature type="region of interest" description="Disordered" evidence="1">
    <location>
        <begin position="177"/>
        <end position="236"/>
    </location>
</feature>
<dbReference type="EMBL" id="JAHFYH010000012">
    <property type="protein sequence ID" value="KAH0226482.1"/>
    <property type="molecule type" value="Genomic_DNA"/>
</dbReference>
<reference evidence="4" key="1">
    <citation type="journal article" date="2021" name="J Fungi (Basel)">
        <title>Virulence traits and population genomics of the black yeast Aureobasidium melanogenum.</title>
        <authorList>
            <person name="Cernosa A."/>
            <person name="Sun X."/>
            <person name="Gostincar C."/>
            <person name="Fang C."/>
            <person name="Gunde-Cimerman N."/>
            <person name="Song Z."/>
        </authorList>
    </citation>
    <scope>NUCLEOTIDE SEQUENCE</scope>
    <source>
        <strain evidence="4">EXF-8016</strain>
    </source>
</reference>
<evidence type="ECO:0000256" key="3">
    <source>
        <dbReference type="SAM" id="SignalP"/>
    </source>
</evidence>
<name>A0A9P8KAN0_AURME</name>
<reference evidence="4" key="2">
    <citation type="submission" date="2021-08" db="EMBL/GenBank/DDBJ databases">
        <authorList>
            <person name="Gostincar C."/>
            <person name="Sun X."/>
            <person name="Song Z."/>
            <person name="Gunde-Cimerman N."/>
        </authorList>
    </citation>
    <scope>NUCLEOTIDE SEQUENCE</scope>
    <source>
        <strain evidence="4">EXF-8016</strain>
    </source>
</reference>
<keyword evidence="2" id="KW-1133">Transmembrane helix</keyword>